<comment type="caution">
    <text evidence="1">The sequence shown here is derived from an EMBL/GenBank/DDBJ whole genome shotgun (WGS) entry which is preliminary data.</text>
</comment>
<dbReference type="Proteomes" id="UP000243579">
    <property type="component" value="Unassembled WGS sequence"/>
</dbReference>
<dbReference type="AlphaFoldDB" id="A0A1V9YLZ5"/>
<evidence type="ECO:0000313" key="1">
    <source>
        <dbReference type="EMBL" id="OQR86717.1"/>
    </source>
</evidence>
<proteinExistence type="predicted"/>
<evidence type="ECO:0000313" key="2">
    <source>
        <dbReference type="Proteomes" id="UP000243579"/>
    </source>
</evidence>
<gene>
    <name evidence="1" type="ORF">ACHHYP_10282</name>
</gene>
<name>A0A1V9YLZ5_ACHHY</name>
<reference evidence="1 2" key="1">
    <citation type="journal article" date="2014" name="Genome Biol. Evol.">
        <title>The secreted proteins of Achlya hypogyna and Thraustotheca clavata identify the ancestral oomycete secretome and reveal gene acquisitions by horizontal gene transfer.</title>
        <authorList>
            <person name="Misner I."/>
            <person name="Blouin N."/>
            <person name="Leonard G."/>
            <person name="Richards T.A."/>
            <person name="Lane C.E."/>
        </authorList>
    </citation>
    <scope>NUCLEOTIDE SEQUENCE [LARGE SCALE GENOMIC DNA]</scope>
    <source>
        <strain evidence="1 2">ATCC 48635</strain>
    </source>
</reference>
<organism evidence="1 2">
    <name type="scientific">Achlya hypogyna</name>
    <name type="common">Oomycete</name>
    <name type="synonym">Protoachlya hypogyna</name>
    <dbReference type="NCBI Taxonomy" id="1202772"/>
    <lineage>
        <taxon>Eukaryota</taxon>
        <taxon>Sar</taxon>
        <taxon>Stramenopiles</taxon>
        <taxon>Oomycota</taxon>
        <taxon>Saprolegniomycetes</taxon>
        <taxon>Saprolegniales</taxon>
        <taxon>Achlyaceae</taxon>
        <taxon>Achlya</taxon>
    </lineage>
</organism>
<dbReference type="EMBL" id="JNBR01001490">
    <property type="protein sequence ID" value="OQR86717.1"/>
    <property type="molecule type" value="Genomic_DNA"/>
</dbReference>
<sequence>MSRPTCLGPELLETIATYVADADDLVAFLRALPTELQTPPLAALRALAANLPTTAVWPVLAVPDDLPQSMMRHVADCLRVVPTVRASAALRSLRLPPNTAVELPELSSPTAYSCAMADWGHRIRAINVNFHDDTLWTIAALEAWGANIASLPSLKRLELRWGLNVHDELLQAPAMLLNSVAASSATEITFVFESWFEWDLCMAKAFASWLESKPVARISFDGLFLPQNSAQARLLCDGLLVASSLTSIVIRGGNCAEAFLRSRHRLGNQVKELALDGCSKTLLPDLAATIDRTQLRSLALGFCQPPPSTGLPRLLQMLHRAVTFWQVPAVDSATTVVARTVGSLLHLRHLRLVGLEGHPLLEGIRL</sequence>
<dbReference type="OrthoDB" id="10409647at2759"/>
<protein>
    <submittedName>
        <fullName evidence="1">Uncharacterized protein</fullName>
    </submittedName>
</protein>
<accession>A0A1V9YLZ5</accession>
<keyword evidence="2" id="KW-1185">Reference proteome</keyword>